<protein>
    <submittedName>
        <fullName evidence="2">Uncharacterized protein</fullName>
    </submittedName>
</protein>
<evidence type="ECO:0000313" key="2">
    <source>
        <dbReference type="EMBL" id="KAK4318404.1"/>
    </source>
</evidence>
<sequence>MREEEVNKGGLKEENIKEENGGGDYVGSGIEGDMAECRGEGEDRGEQGRWMGQKLAIVSWGVGRKAAGYGTPELIMLELEIDDGAQHWKGCLEIASKNGKDRGGGKVKMGERKEYDGREIGNERIYLREVGDDG</sequence>
<feature type="region of interest" description="Disordered" evidence="1">
    <location>
        <begin position="1"/>
        <end position="46"/>
    </location>
</feature>
<accession>A0AAE1Q2S6</accession>
<proteinExistence type="predicted"/>
<feature type="compositionally biased region" description="Basic and acidic residues" evidence="1">
    <location>
        <begin position="1"/>
        <end position="20"/>
    </location>
</feature>
<organism evidence="2 3">
    <name type="scientific">Petrolisthes manimaculis</name>
    <dbReference type="NCBI Taxonomy" id="1843537"/>
    <lineage>
        <taxon>Eukaryota</taxon>
        <taxon>Metazoa</taxon>
        <taxon>Ecdysozoa</taxon>
        <taxon>Arthropoda</taxon>
        <taxon>Crustacea</taxon>
        <taxon>Multicrustacea</taxon>
        <taxon>Malacostraca</taxon>
        <taxon>Eumalacostraca</taxon>
        <taxon>Eucarida</taxon>
        <taxon>Decapoda</taxon>
        <taxon>Pleocyemata</taxon>
        <taxon>Anomura</taxon>
        <taxon>Galatheoidea</taxon>
        <taxon>Porcellanidae</taxon>
        <taxon>Petrolisthes</taxon>
    </lineage>
</organism>
<name>A0AAE1Q2S6_9EUCA</name>
<reference evidence="2" key="1">
    <citation type="submission" date="2023-11" db="EMBL/GenBank/DDBJ databases">
        <title>Genome assemblies of two species of porcelain crab, Petrolisthes cinctipes and Petrolisthes manimaculis (Anomura: Porcellanidae).</title>
        <authorList>
            <person name="Angst P."/>
        </authorList>
    </citation>
    <scope>NUCLEOTIDE SEQUENCE</scope>
    <source>
        <strain evidence="2">PB745_02</strain>
        <tissue evidence="2">Gill</tissue>
    </source>
</reference>
<evidence type="ECO:0000313" key="3">
    <source>
        <dbReference type="Proteomes" id="UP001292094"/>
    </source>
</evidence>
<gene>
    <name evidence="2" type="ORF">Pmani_010599</name>
</gene>
<dbReference type="EMBL" id="JAWZYT010000839">
    <property type="protein sequence ID" value="KAK4318404.1"/>
    <property type="molecule type" value="Genomic_DNA"/>
</dbReference>
<feature type="compositionally biased region" description="Basic and acidic residues" evidence="1">
    <location>
        <begin position="35"/>
        <end position="46"/>
    </location>
</feature>
<dbReference type="AlphaFoldDB" id="A0AAE1Q2S6"/>
<evidence type="ECO:0000256" key="1">
    <source>
        <dbReference type="SAM" id="MobiDB-lite"/>
    </source>
</evidence>
<keyword evidence="3" id="KW-1185">Reference proteome</keyword>
<comment type="caution">
    <text evidence="2">The sequence shown here is derived from an EMBL/GenBank/DDBJ whole genome shotgun (WGS) entry which is preliminary data.</text>
</comment>
<dbReference type="Proteomes" id="UP001292094">
    <property type="component" value="Unassembled WGS sequence"/>
</dbReference>